<protein>
    <submittedName>
        <fullName evidence="1">Uncharacterized protein</fullName>
    </submittedName>
</protein>
<dbReference type="RefSeq" id="WP_263541573.1">
    <property type="nucleotide sequence ID" value="NZ_JAOVZO020000018.1"/>
</dbReference>
<evidence type="ECO:0000313" key="1">
    <source>
        <dbReference type="EMBL" id="MDC8013928.1"/>
    </source>
</evidence>
<comment type="caution">
    <text evidence="1">The sequence shown here is derived from an EMBL/GenBank/DDBJ whole genome shotgun (WGS) entry which is preliminary data.</text>
</comment>
<dbReference type="EMBL" id="JAOVZO020000018">
    <property type="protein sequence ID" value="MDC8013928.1"/>
    <property type="molecule type" value="Genomic_DNA"/>
</dbReference>
<reference evidence="1" key="1">
    <citation type="submission" date="2023-02" db="EMBL/GenBank/DDBJ databases">
        <title>Tahibacter soli sp. nov. isolated from soil.</title>
        <authorList>
            <person name="Baek J.H."/>
            <person name="Lee J.K."/>
            <person name="Choi D.G."/>
            <person name="Jeon C.O."/>
        </authorList>
    </citation>
    <scope>NUCLEOTIDE SEQUENCE</scope>
    <source>
        <strain evidence="1">BL</strain>
    </source>
</reference>
<sequence>MSTPPVVNSVTAPSASQIALDLAAAIIASGRYPIEAARPDMAAQDALTLYEILLQRLKERVARRHEAEAASIETAAAD</sequence>
<name>A0A9X3YNC7_9GAMM</name>
<proteinExistence type="predicted"/>
<accession>A0A9X3YNC7</accession>
<dbReference type="Proteomes" id="UP001139971">
    <property type="component" value="Unassembled WGS sequence"/>
</dbReference>
<keyword evidence="2" id="KW-1185">Reference proteome</keyword>
<gene>
    <name evidence="1" type="ORF">OD750_015395</name>
</gene>
<evidence type="ECO:0000313" key="2">
    <source>
        <dbReference type="Proteomes" id="UP001139971"/>
    </source>
</evidence>
<dbReference type="AlphaFoldDB" id="A0A9X3YNC7"/>
<organism evidence="1 2">
    <name type="scientific">Tahibacter soli</name>
    <dbReference type="NCBI Taxonomy" id="2983605"/>
    <lineage>
        <taxon>Bacteria</taxon>
        <taxon>Pseudomonadati</taxon>
        <taxon>Pseudomonadota</taxon>
        <taxon>Gammaproteobacteria</taxon>
        <taxon>Lysobacterales</taxon>
        <taxon>Rhodanobacteraceae</taxon>
        <taxon>Tahibacter</taxon>
    </lineage>
</organism>